<evidence type="ECO:0000256" key="6">
    <source>
        <dbReference type="ARBA" id="ARBA00022840"/>
    </source>
</evidence>
<feature type="binding site" evidence="8">
    <location>
        <position position="262"/>
    </location>
    <ligand>
        <name>Mg(2+)</name>
        <dbReference type="ChEBI" id="CHEBI:18420"/>
    </ligand>
</feature>
<evidence type="ECO:0000313" key="9">
    <source>
        <dbReference type="EMBL" id="MFC7292177.1"/>
    </source>
</evidence>
<proteinExistence type="inferred from homology"/>
<comment type="catalytic activity">
    <reaction evidence="8">
        <text>L-tyrosyl-[protein] + ATP = O-(5'-adenylyl)-L-tyrosyl-[protein] + diphosphate</text>
        <dbReference type="Rhea" id="RHEA:54288"/>
        <dbReference type="Rhea" id="RHEA-COMP:10136"/>
        <dbReference type="Rhea" id="RHEA-COMP:13846"/>
        <dbReference type="ChEBI" id="CHEBI:30616"/>
        <dbReference type="ChEBI" id="CHEBI:33019"/>
        <dbReference type="ChEBI" id="CHEBI:46858"/>
        <dbReference type="ChEBI" id="CHEBI:83624"/>
        <dbReference type="EC" id="2.7.7.108"/>
    </reaction>
</comment>
<comment type="catalytic activity">
    <reaction evidence="8">
        <text>L-seryl-[protein] + ATP = 3-O-(5'-adenylyl)-L-seryl-[protein] + diphosphate</text>
        <dbReference type="Rhea" id="RHEA:58120"/>
        <dbReference type="Rhea" id="RHEA-COMP:9863"/>
        <dbReference type="Rhea" id="RHEA-COMP:15073"/>
        <dbReference type="ChEBI" id="CHEBI:29999"/>
        <dbReference type="ChEBI" id="CHEBI:30616"/>
        <dbReference type="ChEBI" id="CHEBI:33019"/>
        <dbReference type="ChEBI" id="CHEBI:142516"/>
        <dbReference type="EC" id="2.7.7.108"/>
    </reaction>
</comment>
<comment type="catalytic activity">
    <reaction evidence="8">
        <text>L-histidyl-[protein] + UTP = N(tele)-(5'-uridylyl)-L-histidyl-[protein] + diphosphate</text>
        <dbReference type="Rhea" id="RHEA:83891"/>
        <dbReference type="Rhea" id="RHEA-COMP:9745"/>
        <dbReference type="Rhea" id="RHEA-COMP:20239"/>
        <dbReference type="ChEBI" id="CHEBI:29979"/>
        <dbReference type="ChEBI" id="CHEBI:33019"/>
        <dbReference type="ChEBI" id="CHEBI:46398"/>
        <dbReference type="ChEBI" id="CHEBI:233474"/>
    </reaction>
</comment>
<evidence type="ECO:0000313" key="10">
    <source>
        <dbReference type="Proteomes" id="UP001596492"/>
    </source>
</evidence>
<feature type="binding site" evidence="8">
    <location>
        <position position="117"/>
    </location>
    <ligand>
        <name>ATP</name>
        <dbReference type="ChEBI" id="CHEBI:30616"/>
    </ligand>
</feature>
<dbReference type="RefSeq" id="WP_382167415.1">
    <property type="nucleotide sequence ID" value="NZ_JBHTBR010000005.1"/>
</dbReference>
<feature type="binding site" evidence="8">
    <location>
        <position position="183"/>
    </location>
    <ligand>
        <name>ATP</name>
        <dbReference type="ChEBI" id="CHEBI:30616"/>
    </ligand>
</feature>
<comment type="catalytic activity">
    <reaction evidence="8">
        <text>L-threonyl-[protein] + ATP = 3-O-(5'-adenylyl)-L-threonyl-[protein] + diphosphate</text>
        <dbReference type="Rhea" id="RHEA:54292"/>
        <dbReference type="Rhea" id="RHEA-COMP:11060"/>
        <dbReference type="Rhea" id="RHEA-COMP:13847"/>
        <dbReference type="ChEBI" id="CHEBI:30013"/>
        <dbReference type="ChEBI" id="CHEBI:30616"/>
        <dbReference type="ChEBI" id="CHEBI:33019"/>
        <dbReference type="ChEBI" id="CHEBI:138113"/>
        <dbReference type="EC" id="2.7.7.108"/>
    </reaction>
</comment>
<feature type="binding site" evidence="8">
    <location>
        <position position="130"/>
    </location>
    <ligand>
        <name>ATP</name>
        <dbReference type="ChEBI" id="CHEBI:30616"/>
    </ligand>
</feature>
<comment type="similarity">
    <text evidence="1 8">Belongs to the SELO family.</text>
</comment>
<feature type="binding site" evidence="8">
    <location>
        <position position="96"/>
    </location>
    <ligand>
        <name>ATP</name>
        <dbReference type="ChEBI" id="CHEBI:30616"/>
    </ligand>
</feature>
<keyword evidence="5 8" id="KW-0547">Nucleotide-binding</keyword>
<evidence type="ECO:0000256" key="2">
    <source>
        <dbReference type="ARBA" id="ARBA00022679"/>
    </source>
</evidence>
<evidence type="ECO:0000256" key="3">
    <source>
        <dbReference type="ARBA" id="ARBA00022695"/>
    </source>
</evidence>
<dbReference type="NCBIfam" id="NF000658">
    <property type="entry name" value="PRK00029.1"/>
    <property type="match status" value="1"/>
</dbReference>
<keyword evidence="7 8" id="KW-0460">Magnesium</keyword>
<comment type="function">
    <text evidence="8">Nucleotidyltransferase involved in the post-translational modification of proteins. It can catalyze the addition of adenosine monophosphate (AMP) or uridine monophosphate (UMP) to a protein, resulting in modifications known as AMPylation and UMPylation.</text>
</comment>
<dbReference type="InterPro" id="IPR003846">
    <property type="entry name" value="SelO"/>
</dbReference>
<gene>
    <name evidence="8" type="primary">ydiU</name>
    <name evidence="8" type="synonym">selO</name>
    <name evidence="9" type="ORF">ACFQS8_11160</name>
</gene>
<dbReference type="EC" id="2.7.7.108" evidence="8"/>
<dbReference type="Proteomes" id="UP001596492">
    <property type="component" value="Unassembled WGS sequence"/>
</dbReference>
<feature type="active site" description="Proton acceptor" evidence="8">
    <location>
        <position position="261"/>
    </location>
</feature>
<comment type="cofactor">
    <cofactor evidence="8">
        <name>Mg(2+)</name>
        <dbReference type="ChEBI" id="CHEBI:18420"/>
    </cofactor>
    <cofactor evidence="8">
        <name>Mn(2+)</name>
        <dbReference type="ChEBI" id="CHEBI:29035"/>
    </cofactor>
</comment>
<dbReference type="PANTHER" id="PTHR32057">
    <property type="entry name" value="PROTEIN ADENYLYLTRANSFERASE SELO, MITOCHONDRIAL"/>
    <property type="match status" value="1"/>
</dbReference>
<feature type="binding site" evidence="8">
    <location>
        <position position="190"/>
    </location>
    <ligand>
        <name>ATP</name>
        <dbReference type="ChEBI" id="CHEBI:30616"/>
    </ligand>
</feature>
<dbReference type="GO" id="GO:0016779">
    <property type="term" value="F:nucleotidyltransferase activity"/>
    <property type="evidence" value="ECO:0007669"/>
    <property type="project" value="UniProtKB-KW"/>
</dbReference>
<evidence type="ECO:0000256" key="5">
    <source>
        <dbReference type="ARBA" id="ARBA00022741"/>
    </source>
</evidence>
<evidence type="ECO:0000256" key="4">
    <source>
        <dbReference type="ARBA" id="ARBA00022723"/>
    </source>
</evidence>
<comment type="catalytic activity">
    <reaction evidence="8">
        <text>L-tyrosyl-[protein] + UTP = O-(5'-uridylyl)-L-tyrosyl-[protein] + diphosphate</text>
        <dbReference type="Rhea" id="RHEA:83887"/>
        <dbReference type="Rhea" id="RHEA-COMP:10136"/>
        <dbReference type="Rhea" id="RHEA-COMP:20238"/>
        <dbReference type="ChEBI" id="CHEBI:33019"/>
        <dbReference type="ChEBI" id="CHEBI:46398"/>
        <dbReference type="ChEBI" id="CHEBI:46858"/>
        <dbReference type="ChEBI" id="CHEBI:90602"/>
    </reaction>
</comment>
<keyword evidence="6 8" id="KW-0067">ATP-binding</keyword>
<accession>A0ABW2IMB9</accession>
<keyword evidence="4 8" id="KW-0479">Metal-binding</keyword>
<feature type="binding site" evidence="8">
    <location>
        <position position="271"/>
    </location>
    <ligand>
        <name>ATP</name>
        <dbReference type="ChEBI" id="CHEBI:30616"/>
    </ligand>
</feature>
<feature type="binding site" evidence="8">
    <location>
        <position position="97"/>
    </location>
    <ligand>
        <name>ATP</name>
        <dbReference type="ChEBI" id="CHEBI:30616"/>
    </ligand>
</feature>
<dbReference type="PANTHER" id="PTHR32057:SF14">
    <property type="entry name" value="PROTEIN ADENYLYLTRANSFERASE SELO, MITOCHONDRIAL"/>
    <property type="match status" value="1"/>
</dbReference>
<name>A0ABW2IMB9_9PROT</name>
<evidence type="ECO:0000256" key="8">
    <source>
        <dbReference type="HAMAP-Rule" id="MF_00692"/>
    </source>
</evidence>
<keyword evidence="8" id="KW-0464">Manganese</keyword>
<dbReference type="HAMAP" id="MF_00692">
    <property type="entry name" value="SelO"/>
    <property type="match status" value="1"/>
</dbReference>
<keyword evidence="2 8" id="KW-0808">Transferase</keyword>
<comment type="catalytic activity">
    <reaction evidence="8">
        <text>L-seryl-[protein] + UTP = O-(5'-uridylyl)-L-seryl-[protein] + diphosphate</text>
        <dbReference type="Rhea" id="RHEA:64604"/>
        <dbReference type="Rhea" id="RHEA-COMP:9863"/>
        <dbReference type="Rhea" id="RHEA-COMP:16635"/>
        <dbReference type="ChEBI" id="CHEBI:29999"/>
        <dbReference type="ChEBI" id="CHEBI:33019"/>
        <dbReference type="ChEBI" id="CHEBI:46398"/>
        <dbReference type="ChEBI" id="CHEBI:156051"/>
    </reaction>
</comment>
<evidence type="ECO:0000256" key="7">
    <source>
        <dbReference type="ARBA" id="ARBA00022842"/>
    </source>
</evidence>
<keyword evidence="3 8" id="KW-0548">Nucleotidyltransferase</keyword>
<protein>
    <recommendedName>
        <fullName evidence="8">Protein nucleotidyltransferase YdiU</fullName>
        <ecNumber evidence="8">2.7.7.-</ecNumber>
    </recommendedName>
    <alternativeName>
        <fullName evidence="8">Protein adenylyltransferase YdiU</fullName>
        <ecNumber evidence="8">2.7.7.108</ecNumber>
    </alternativeName>
    <alternativeName>
        <fullName evidence="8">Protein uridylyltransferase YdiU</fullName>
        <ecNumber evidence="8">2.7.7.-</ecNumber>
    </alternativeName>
</protein>
<dbReference type="Pfam" id="PF02696">
    <property type="entry name" value="SelO"/>
    <property type="match status" value="1"/>
</dbReference>
<feature type="binding site" evidence="8">
    <location>
        <position position="271"/>
    </location>
    <ligand>
        <name>Mg(2+)</name>
        <dbReference type="ChEBI" id="CHEBI:18420"/>
    </ligand>
</feature>
<dbReference type="EMBL" id="JBHTBR010000005">
    <property type="protein sequence ID" value="MFC7292177.1"/>
    <property type="molecule type" value="Genomic_DNA"/>
</dbReference>
<comment type="caution">
    <text evidence="9">The sequence shown here is derived from an EMBL/GenBank/DDBJ whole genome shotgun (WGS) entry which is preliminary data.</text>
</comment>
<sequence length="474" mass="54030">MSHKSHKDTRYRAAQRINEVKELISIATTCADFPTATLRHFNDKLLKKIGFFEFSSKELQKYFCFFAPLPENLPEPLALAYHGHQFGVYNPDIGDGRGFLYAQFLDEEDRLLDLGTKGSGQTPFSRSGDGRLTLKGGVREVLATEMLESHGVNTSKSLTLFETGEQLHRGDEPSPARSAVLVRLSHSHIRFGSFQRLAYMENHDGIAELVNYCVRHYHQQAQREIFANTVVEFFRAVVVATADMIASWMAAGFVHGVMNTDNMVITGESFDYGPYRFLPHSDPNFVAAYFDQGGRYRFGRQPDVGLWNLTQLAGCLLSHSTVPELEAVLEEYSHEYRAAFRKHIFRRLGILPVSEEKDGQLLQELLTWLTQTGAGFEQTFFDWQGGPASEARAKNSPQSNFYSKSDFSPLRALLMAQTPIDEGRLEHAYYQADTPVTLLIDDIERLWEHIDKEDDWAPLNRHIEWIRQYRDANS</sequence>
<feature type="binding site" evidence="8">
    <location>
        <position position="129"/>
    </location>
    <ligand>
        <name>ATP</name>
        <dbReference type="ChEBI" id="CHEBI:30616"/>
    </ligand>
</feature>
<dbReference type="EC" id="2.7.7.-" evidence="8"/>
<keyword evidence="10" id="KW-1185">Reference proteome</keyword>
<reference evidence="10" key="1">
    <citation type="journal article" date="2019" name="Int. J. Syst. Evol. Microbiol.">
        <title>The Global Catalogue of Microorganisms (GCM) 10K type strain sequencing project: providing services to taxonomists for standard genome sequencing and annotation.</title>
        <authorList>
            <consortium name="The Broad Institute Genomics Platform"/>
            <consortium name="The Broad Institute Genome Sequencing Center for Infectious Disease"/>
            <person name="Wu L."/>
            <person name="Ma J."/>
        </authorList>
    </citation>
    <scope>NUCLEOTIDE SEQUENCE [LARGE SCALE GENOMIC DNA]</scope>
    <source>
        <strain evidence="10">CCUG 51308</strain>
    </source>
</reference>
<feature type="binding site" evidence="8">
    <location>
        <position position="94"/>
    </location>
    <ligand>
        <name>ATP</name>
        <dbReference type="ChEBI" id="CHEBI:30616"/>
    </ligand>
</feature>
<evidence type="ECO:0000256" key="1">
    <source>
        <dbReference type="ARBA" id="ARBA00009747"/>
    </source>
</evidence>
<organism evidence="9 10">
    <name type="scientific">Hirschia litorea</name>
    <dbReference type="NCBI Taxonomy" id="1199156"/>
    <lineage>
        <taxon>Bacteria</taxon>
        <taxon>Pseudomonadati</taxon>
        <taxon>Pseudomonadota</taxon>
        <taxon>Alphaproteobacteria</taxon>
        <taxon>Hyphomonadales</taxon>
        <taxon>Hyphomonadaceae</taxon>
        <taxon>Hirschia</taxon>
    </lineage>
</organism>